<dbReference type="Proteomes" id="UP000183994">
    <property type="component" value="Unassembled WGS sequence"/>
</dbReference>
<evidence type="ECO:0000313" key="3">
    <source>
        <dbReference type="Proteomes" id="UP000183994"/>
    </source>
</evidence>
<feature type="transmembrane region" description="Helical" evidence="1">
    <location>
        <begin position="121"/>
        <end position="142"/>
    </location>
</feature>
<protein>
    <submittedName>
        <fullName evidence="2">Uncharacterized protein</fullName>
    </submittedName>
</protein>
<proteinExistence type="predicted"/>
<feature type="transmembrane region" description="Helical" evidence="1">
    <location>
        <begin position="85"/>
        <end position="109"/>
    </location>
</feature>
<evidence type="ECO:0000256" key="1">
    <source>
        <dbReference type="SAM" id="Phobius"/>
    </source>
</evidence>
<keyword evidence="1" id="KW-0812">Transmembrane</keyword>
<dbReference type="EMBL" id="FQZU01000004">
    <property type="protein sequence ID" value="SHJ12975.1"/>
    <property type="molecule type" value="Genomic_DNA"/>
</dbReference>
<evidence type="ECO:0000313" key="2">
    <source>
        <dbReference type="EMBL" id="SHJ12975.1"/>
    </source>
</evidence>
<name>A0A1M6GSN8_9BACT</name>
<sequence>MARPGWATAVGIVGIILASLSILGTAQLAFIPLMQKAGDEIFSEFDEGFYQEIERLHEQEGLDYSDKQMKQMEGMMRSMKKMPDWFISFVTFAYILEALGSIGVIISCIKILRMHESGVSLFLWTAGFKAALSLSVIISAVFASSIFAWTMIGGSSISFVALCVLMVIAVLGNKGTFQQKPPKIPNGPPSMAA</sequence>
<feature type="transmembrane region" description="Helical" evidence="1">
    <location>
        <begin position="7"/>
        <end position="30"/>
    </location>
</feature>
<organism evidence="2 3">
    <name type="scientific">Desulfatibacillum alkenivorans DSM 16219</name>
    <dbReference type="NCBI Taxonomy" id="1121393"/>
    <lineage>
        <taxon>Bacteria</taxon>
        <taxon>Pseudomonadati</taxon>
        <taxon>Thermodesulfobacteriota</taxon>
        <taxon>Desulfobacteria</taxon>
        <taxon>Desulfobacterales</taxon>
        <taxon>Desulfatibacillaceae</taxon>
        <taxon>Desulfatibacillum</taxon>
    </lineage>
</organism>
<gene>
    <name evidence="2" type="ORF">SAMN02745216_01096</name>
</gene>
<reference evidence="3" key="1">
    <citation type="submission" date="2016-11" db="EMBL/GenBank/DDBJ databases">
        <authorList>
            <person name="Varghese N."/>
            <person name="Submissions S."/>
        </authorList>
    </citation>
    <scope>NUCLEOTIDE SEQUENCE [LARGE SCALE GENOMIC DNA]</scope>
    <source>
        <strain evidence="3">DSM 16219</strain>
    </source>
</reference>
<dbReference type="AlphaFoldDB" id="A0A1M6GSN8"/>
<feature type="transmembrane region" description="Helical" evidence="1">
    <location>
        <begin position="148"/>
        <end position="171"/>
    </location>
</feature>
<accession>A0A1M6GSN8</accession>
<keyword evidence="1" id="KW-0472">Membrane</keyword>
<keyword evidence="3" id="KW-1185">Reference proteome</keyword>
<keyword evidence="1" id="KW-1133">Transmembrane helix</keyword>
<dbReference type="STRING" id="1121393.SAMN02745216_01096"/>